<evidence type="ECO:0000256" key="2">
    <source>
        <dbReference type="ARBA" id="ARBA00023015"/>
    </source>
</evidence>
<accession>A0A2K4MM57</accession>
<comment type="caution">
    <text evidence="7">The sequence shown here is derived from an EMBL/GenBank/DDBJ whole genome shotgun (WGS) entry which is preliminary data.</text>
</comment>
<dbReference type="EMBL" id="PPTF01000065">
    <property type="protein sequence ID" value="POA98089.1"/>
    <property type="molecule type" value="Genomic_DNA"/>
</dbReference>
<evidence type="ECO:0000259" key="6">
    <source>
        <dbReference type="Pfam" id="PF22029"/>
    </source>
</evidence>
<dbReference type="InterPro" id="IPR013325">
    <property type="entry name" value="RNA_pol_sigma_r2"/>
</dbReference>
<keyword evidence="2" id="KW-0805">Transcription regulation</keyword>
<evidence type="ECO:0000259" key="5">
    <source>
        <dbReference type="Pfam" id="PF08281"/>
    </source>
</evidence>
<dbReference type="NCBIfam" id="TIGR02937">
    <property type="entry name" value="sigma70-ECF"/>
    <property type="match status" value="1"/>
</dbReference>
<evidence type="ECO:0000313" key="7">
    <source>
        <dbReference type="EMBL" id="POA98089.1"/>
    </source>
</evidence>
<keyword evidence="4" id="KW-0804">Transcription</keyword>
<dbReference type="InterPro" id="IPR014284">
    <property type="entry name" value="RNA_pol_sigma-70_dom"/>
</dbReference>
<comment type="similarity">
    <text evidence="1">Belongs to the sigma-70 factor family. ECF subfamily.</text>
</comment>
<evidence type="ECO:0000313" key="8">
    <source>
        <dbReference type="Proteomes" id="UP000236416"/>
    </source>
</evidence>
<proteinExistence type="inferred from homology"/>
<protein>
    <submittedName>
        <fullName evidence="7">RNA polymerase subunit sigma-24</fullName>
    </submittedName>
</protein>
<feature type="domain" description="PhyR sigma2" evidence="6">
    <location>
        <begin position="4"/>
        <end position="56"/>
    </location>
</feature>
<dbReference type="GO" id="GO:0003677">
    <property type="term" value="F:DNA binding"/>
    <property type="evidence" value="ECO:0007669"/>
    <property type="project" value="InterPro"/>
</dbReference>
<dbReference type="GO" id="GO:0006352">
    <property type="term" value="P:DNA-templated transcription initiation"/>
    <property type="evidence" value="ECO:0007669"/>
    <property type="project" value="InterPro"/>
</dbReference>
<dbReference type="SUPFAM" id="SSF88659">
    <property type="entry name" value="Sigma3 and sigma4 domains of RNA polymerase sigma factors"/>
    <property type="match status" value="1"/>
</dbReference>
<dbReference type="InterPro" id="IPR039425">
    <property type="entry name" value="RNA_pol_sigma-70-like"/>
</dbReference>
<dbReference type="CDD" id="cd06171">
    <property type="entry name" value="Sigma70_r4"/>
    <property type="match status" value="1"/>
</dbReference>
<name>A0A2K4MM57_9NEIS</name>
<feature type="domain" description="RNA polymerase sigma factor 70 region 4 type 2" evidence="5">
    <location>
        <begin position="93"/>
        <end position="145"/>
    </location>
</feature>
<dbReference type="InterPro" id="IPR013324">
    <property type="entry name" value="RNA_pol_sigma_r3/r4-like"/>
</dbReference>
<evidence type="ECO:0000256" key="3">
    <source>
        <dbReference type="ARBA" id="ARBA00023082"/>
    </source>
</evidence>
<evidence type="ECO:0000256" key="4">
    <source>
        <dbReference type="ARBA" id="ARBA00023163"/>
    </source>
</evidence>
<keyword evidence="8" id="KW-1185">Reference proteome</keyword>
<dbReference type="PANTHER" id="PTHR43133">
    <property type="entry name" value="RNA POLYMERASE ECF-TYPE SIGMA FACTO"/>
    <property type="match status" value="1"/>
</dbReference>
<dbReference type="Pfam" id="PF08281">
    <property type="entry name" value="Sigma70_r4_2"/>
    <property type="match status" value="1"/>
</dbReference>
<gene>
    <name evidence="7" type="ORF">C2134_13800</name>
</gene>
<evidence type="ECO:0000256" key="1">
    <source>
        <dbReference type="ARBA" id="ARBA00010641"/>
    </source>
</evidence>
<dbReference type="Proteomes" id="UP000236416">
    <property type="component" value="Unassembled WGS sequence"/>
</dbReference>
<dbReference type="PANTHER" id="PTHR43133:SF25">
    <property type="entry name" value="RNA POLYMERASE SIGMA FACTOR RFAY-RELATED"/>
    <property type="match status" value="1"/>
</dbReference>
<sequence length="156" mass="18545">MLLDNLARLRRYARVLSRDAPNADDLVQDTLELAWRHWQQWRPDSDIRAWLFSIMHNRHIDWARQSNRHVGLSDEEWARMAVPPMQEQSLQMRDLSQALSLLPDEQREILLLVVVEEMRYQDAAKMLGLPIGTVMSRLHRGRERLRQLMDEHGEET</sequence>
<dbReference type="Gene3D" id="1.10.1740.10">
    <property type="match status" value="1"/>
</dbReference>
<keyword evidence="3" id="KW-0731">Sigma factor</keyword>
<dbReference type="Pfam" id="PF22029">
    <property type="entry name" value="PhyR_sigma2"/>
    <property type="match status" value="1"/>
</dbReference>
<dbReference type="InterPro" id="IPR013249">
    <property type="entry name" value="RNA_pol_sigma70_r4_t2"/>
</dbReference>
<organism evidence="7 8">
    <name type="scientific">Chromobacterium sinusclupearum</name>
    <dbReference type="NCBI Taxonomy" id="2077146"/>
    <lineage>
        <taxon>Bacteria</taxon>
        <taxon>Pseudomonadati</taxon>
        <taxon>Pseudomonadota</taxon>
        <taxon>Betaproteobacteria</taxon>
        <taxon>Neisseriales</taxon>
        <taxon>Chromobacteriaceae</taxon>
        <taxon>Chromobacterium</taxon>
    </lineage>
</organism>
<dbReference type="GO" id="GO:0016987">
    <property type="term" value="F:sigma factor activity"/>
    <property type="evidence" value="ECO:0007669"/>
    <property type="project" value="UniProtKB-KW"/>
</dbReference>
<dbReference type="InterPro" id="IPR036388">
    <property type="entry name" value="WH-like_DNA-bd_sf"/>
</dbReference>
<dbReference type="SUPFAM" id="SSF88946">
    <property type="entry name" value="Sigma2 domain of RNA polymerase sigma factors"/>
    <property type="match status" value="1"/>
</dbReference>
<dbReference type="InterPro" id="IPR053866">
    <property type="entry name" value="PhyR_sigma2"/>
</dbReference>
<dbReference type="AlphaFoldDB" id="A0A2K4MM57"/>
<dbReference type="Gene3D" id="1.10.10.10">
    <property type="entry name" value="Winged helix-like DNA-binding domain superfamily/Winged helix DNA-binding domain"/>
    <property type="match status" value="1"/>
</dbReference>
<reference evidence="7 8" key="1">
    <citation type="submission" date="2018-01" db="EMBL/GenBank/DDBJ databases">
        <title>Genomic Sequence of Chromobacterium MWU13-2610 from wild cranberry bogs within the Cape Cod National Seashore.</title>
        <authorList>
            <person name="O'Hara-Hanley K."/>
            <person name="Soby S."/>
            <person name="Harrison A."/>
        </authorList>
    </citation>
    <scope>NUCLEOTIDE SEQUENCE [LARGE SCALE GENOMIC DNA]</scope>
    <source>
        <strain evidence="7 8">MWU13-2610</strain>
    </source>
</reference>